<name>A0A1Q8EG09_STRAI</name>
<dbReference type="SUPFAM" id="SSF48371">
    <property type="entry name" value="ARM repeat"/>
    <property type="match status" value="1"/>
</dbReference>
<dbReference type="Proteomes" id="UP000186437">
    <property type="component" value="Unassembled WGS sequence"/>
</dbReference>
<reference evidence="2 4" key="3">
    <citation type="submission" date="2018-06" db="EMBL/GenBank/DDBJ databases">
        <authorList>
            <consortium name="Pathogen Informatics"/>
            <person name="Doyle S."/>
        </authorList>
    </citation>
    <scope>NUCLEOTIDE SEQUENCE [LARGE SCALE GENOMIC DNA]</scope>
    <source>
        <strain evidence="2 4">NCTC12957</strain>
    </source>
</reference>
<evidence type="ECO:0000313" key="3">
    <source>
        <dbReference type="Proteomes" id="UP000186437"/>
    </source>
</evidence>
<protein>
    <submittedName>
        <fullName evidence="2">DNA alkylation repair protein</fullName>
    </submittedName>
</protein>
<reference evidence="3" key="2">
    <citation type="submission" date="2016-12" db="EMBL/GenBank/DDBJ databases">
        <authorList>
            <person name="Gulvik C.A."/>
        </authorList>
    </citation>
    <scope>NUCLEOTIDE SEQUENCE [LARGE SCALE GENOMIC DNA]</scope>
    <source>
        <strain evidence="3">ATCC 51725</strain>
    </source>
</reference>
<evidence type="ECO:0000313" key="4">
    <source>
        <dbReference type="Proteomes" id="UP000255213"/>
    </source>
</evidence>
<dbReference type="Gene3D" id="1.25.40.290">
    <property type="entry name" value="ARM repeat domains"/>
    <property type="match status" value="1"/>
</dbReference>
<organism evidence="1 3">
    <name type="scientific">Streptococcus acidominimus</name>
    <dbReference type="NCBI Taxonomy" id="1326"/>
    <lineage>
        <taxon>Bacteria</taxon>
        <taxon>Bacillati</taxon>
        <taxon>Bacillota</taxon>
        <taxon>Bacilli</taxon>
        <taxon>Lactobacillales</taxon>
        <taxon>Streptococcaceae</taxon>
        <taxon>Streptococcus</taxon>
    </lineage>
</organism>
<dbReference type="EMBL" id="UHEN01000001">
    <property type="protein sequence ID" value="SUN07659.1"/>
    <property type="molecule type" value="Genomic_DNA"/>
</dbReference>
<dbReference type="InterPro" id="IPR014825">
    <property type="entry name" value="DNA_alkylation"/>
</dbReference>
<gene>
    <name evidence="1" type="ORF">BU200_00785</name>
    <name evidence="2" type="ORF">NCTC12957_01323</name>
</gene>
<dbReference type="AlphaFoldDB" id="A0A1Q8EG09"/>
<dbReference type="PANTHER" id="PTHR34070">
    <property type="entry name" value="ARMADILLO-TYPE FOLD"/>
    <property type="match status" value="1"/>
</dbReference>
<sequence>MTITSEDLPRLEGVLGTNSWWDSVDGLDKIAGEIAFRYPEAKSVLLDWNLSDNIWLRRVAIDHQLLRKQNTDTELLEKILINNLGQTEFFINKAIGWSLRDYSKVNPTWVRNFIARYEERLSPLSIREASKYL</sequence>
<keyword evidence="3" id="KW-1185">Reference proteome</keyword>
<dbReference type="Gene3D" id="1.20.1660.10">
    <property type="entry name" value="Hypothetical protein (EF3068)"/>
    <property type="match status" value="1"/>
</dbReference>
<accession>A0A1Q8EG09</accession>
<evidence type="ECO:0000313" key="2">
    <source>
        <dbReference type="EMBL" id="SUN07659.1"/>
    </source>
</evidence>
<dbReference type="OrthoDB" id="9775346at2"/>
<dbReference type="Pfam" id="PF08713">
    <property type="entry name" value="DNA_alkylation"/>
    <property type="match status" value="1"/>
</dbReference>
<dbReference type="Proteomes" id="UP000255213">
    <property type="component" value="Unassembled WGS sequence"/>
</dbReference>
<evidence type="ECO:0000313" key="1">
    <source>
        <dbReference type="EMBL" id="OLF50751.1"/>
    </source>
</evidence>
<dbReference type="EMBL" id="MSJL01000002">
    <property type="protein sequence ID" value="OLF50751.1"/>
    <property type="molecule type" value="Genomic_DNA"/>
</dbReference>
<reference evidence="1" key="1">
    <citation type="submission" date="2016-12" db="EMBL/GenBank/DDBJ databases">
        <authorList>
            <person name="Song W.-J."/>
            <person name="Kurnit D.M."/>
        </authorList>
    </citation>
    <scope>NUCLEOTIDE SEQUENCE [LARGE SCALE GENOMIC DNA]</scope>
    <source>
        <strain evidence="1">ATCC 51725</strain>
    </source>
</reference>
<proteinExistence type="predicted"/>
<dbReference type="InterPro" id="IPR016024">
    <property type="entry name" value="ARM-type_fold"/>
</dbReference>
<dbReference type="PANTHER" id="PTHR34070:SF1">
    <property type="entry name" value="DNA ALKYLATION REPAIR PROTEIN"/>
    <property type="match status" value="1"/>
</dbReference>